<reference evidence="3 4" key="1">
    <citation type="submission" date="2024-06" db="EMBL/GenBank/DDBJ databases">
        <title>The Natural Products Discovery Center: Release of the First 8490 Sequenced Strains for Exploring Actinobacteria Biosynthetic Diversity.</title>
        <authorList>
            <person name="Kalkreuter E."/>
            <person name="Kautsar S.A."/>
            <person name="Yang D."/>
            <person name="Bader C.D."/>
            <person name="Teijaro C.N."/>
            <person name="Fluegel L."/>
            <person name="Davis C.M."/>
            <person name="Simpson J.R."/>
            <person name="Lauterbach L."/>
            <person name="Steele A.D."/>
            <person name="Gui C."/>
            <person name="Meng S."/>
            <person name="Li G."/>
            <person name="Viehrig K."/>
            <person name="Ye F."/>
            <person name="Su P."/>
            <person name="Kiefer A.F."/>
            <person name="Nichols A."/>
            <person name="Cepeda A.J."/>
            <person name="Yan W."/>
            <person name="Fan B."/>
            <person name="Jiang Y."/>
            <person name="Adhikari A."/>
            <person name="Zheng C.-J."/>
            <person name="Schuster L."/>
            <person name="Cowan T.M."/>
            <person name="Smanski M.J."/>
            <person name="Chevrette M.G."/>
            <person name="De Carvalho L.P.S."/>
            <person name="Shen B."/>
        </authorList>
    </citation>
    <scope>NUCLEOTIDE SEQUENCE [LARGE SCALE GENOMIC DNA]</scope>
    <source>
        <strain evidence="3 4">NPDC048946</strain>
    </source>
</reference>
<gene>
    <name evidence="3" type="ORF">AB0C36_14840</name>
</gene>
<dbReference type="Gene3D" id="3.30.450.20">
    <property type="entry name" value="PAS domain"/>
    <property type="match status" value="1"/>
</dbReference>
<evidence type="ECO:0000313" key="4">
    <source>
        <dbReference type="Proteomes" id="UP001551482"/>
    </source>
</evidence>
<dbReference type="SUPFAM" id="SSF55785">
    <property type="entry name" value="PYP-like sensor domain (PAS domain)"/>
    <property type="match status" value="1"/>
</dbReference>
<dbReference type="PROSITE" id="PS50112">
    <property type="entry name" value="PAS"/>
    <property type="match status" value="1"/>
</dbReference>
<dbReference type="InterPro" id="IPR001932">
    <property type="entry name" value="PPM-type_phosphatase-like_dom"/>
</dbReference>
<dbReference type="SUPFAM" id="SSF81606">
    <property type="entry name" value="PP2C-like"/>
    <property type="match status" value="1"/>
</dbReference>
<dbReference type="InterPro" id="IPR003018">
    <property type="entry name" value="GAF"/>
</dbReference>
<comment type="caution">
    <text evidence="3">The sequence shown here is derived from an EMBL/GenBank/DDBJ whole genome shotgun (WGS) entry which is preliminary data.</text>
</comment>
<dbReference type="SMART" id="SM00065">
    <property type="entry name" value="GAF"/>
    <property type="match status" value="1"/>
</dbReference>
<organism evidence="3 4">
    <name type="scientific">Streptodolium elevatio</name>
    <dbReference type="NCBI Taxonomy" id="3157996"/>
    <lineage>
        <taxon>Bacteria</taxon>
        <taxon>Bacillati</taxon>
        <taxon>Actinomycetota</taxon>
        <taxon>Actinomycetes</taxon>
        <taxon>Kitasatosporales</taxon>
        <taxon>Streptomycetaceae</taxon>
        <taxon>Streptodolium</taxon>
    </lineage>
</organism>
<dbReference type="PANTHER" id="PTHR43156:SF2">
    <property type="entry name" value="STAGE II SPORULATION PROTEIN E"/>
    <property type="match status" value="1"/>
</dbReference>
<feature type="domain" description="PAS" evidence="2">
    <location>
        <begin position="20"/>
        <end position="64"/>
    </location>
</feature>
<evidence type="ECO:0000313" key="3">
    <source>
        <dbReference type="EMBL" id="MEU8134779.1"/>
    </source>
</evidence>
<dbReference type="Proteomes" id="UP001551482">
    <property type="component" value="Unassembled WGS sequence"/>
</dbReference>
<sequence length="567" mass="60342">MAADEASELFGDVAGLCAALVDGTEAGVAVFDADLRFRYVNPALARINGVPAADHIGRRVREVVPEVDAREDVMRLVLADGIARVGVTTGHTHVSSPHEQRYWRGSFHRIALGGGRPGLALVIQEVSEDRRLLSELERARERLLLLDAAAVRIGTTLDVETTCQELADLLTEAIADGTTVEVLPGRGENARSPKGRTRLRRTGMAARPELRSAMRGFGVPGQYVDYQATATITRVLQTGRAEVDNQLDDEALGRRAPSPDRVGPYREAGIHSILVVPLSARGARVGTATMVRQGDSPPFDDDDVAVAQALADRAAISLDNARRYAREHGIAVELQRSLLATPGRPGDGLEVVGRYLPAGAQDLVGGDWFDSVRLPGGWTMLAIGDVMGHGVEAAVEMSQYRAVLRVLAAMDIPPNVILQRMDTLLTSLSGERPATLLLGAADPTNRVCAFANAGHLPPAFIAPDGSVSLVRLPEAPPIGVGVAGPYSTVVVRWPEDHTLLLYTDGLVERRGVDIDHSLDQLAGLRLTPGASPETLIDEIVSALAQPSPDDDTAVLLARVVPPEAGKG</sequence>
<dbReference type="SMART" id="SM00331">
    <property type="entry name" value="PP2C_SIG"/>
    <property type="match status" value="1"/>
</dbReference>
<dbReference type="InterPro" id="IPR013656">
    <property type="entry name" value="PAS_4"/>
</dbReference>
<dbReference type="PANTHER" id="PTHR43156">
    <property type="entry name" value="STAGE II SPORULATION PROTEIN E-RELATED"/>
    <property type="match status" value="1"/>
</dbReference>
<dbReference type="InterPro" id="IPR035965">
    <property type="entry name" value="PAS-like_dom_sf"/>
</dbReference>
<dbReference type="Gene3D" id="3.60.40.10">
    <property type="entry name" value="PPM-type phosphatase domain"/>
    <property type="match status" value="1"/>
</dbReference>
<dbReference type="InterPro" id="IPR052016">
    <property type="entry name" value="Bact_Sigma-Reg"/>
</dbReference>
<keyword evidence="4" id="KW-1185">Reference proteome</keyword>
<dbReference type="InterPro" id="IPR029016">
    <property type="entry name" value="GAF-like_dom_sf"/>
</dbReference>
<protein>
    <submittedName>
        <fullName evidence="3">SpoIIE family protein phosphatase</fullName>
    </submittedName>
</protein>
<dbReference type="Pfam" id="PF08448">
    <property type="entry name" value="PAS_4"/>
    <property type="match status" value="1"/>
</dbReference>
<dbReference type="Gene3D" id="3.30.450.40">
    <property type="match status" value="1"/>
</dbReference>
<dbReference type="InterPro" id="IPR000014">
    <property type="entry name" value="PAS"/>
</dbReference>
<evidence type="ECO:0000259" key="2">
    <source>
        <dbReference type="PROSITE" id="PS50112"/>
    </source>
</evidence>
<evidence type="ECO:0000256" key="1">
    <source>
        <dbReference type="ARBA" id="ARBA00022801"/>
    </source>
</evidence>
<dbReference type="InterPro" id="IPR036457">
    <property type="entry name" value="PPM-type-like_dom_sf"/>
</dbReference>
<name>A0ABV3DIP0_9ACTN</name>
<accession>A0ABV3DIP0</accession>
<keyword evidence="1" id="KW-0378">Hydrolase</keyword>
<dbReference type="CDD" id="cd00130">
    <property type="entry name" value="PAS"/>
    <property type="match status" value="1"/>
</dbReference>
<dbReference type="SUPFAM" id="SSF55781">
    <property type="entry name" value="GAF domain-like"/>
    <property type="match status" value="1"/>
</dbReference>
<dbReference type="Pfam" id="PF01590">
    <property type="entry name" value="GAF"/>
    <property type="match status" value="1"/>
</dbReference>
<dbReference type="Pfam" id="PF07228">
    <property type="entry name" value="SpoIIE"/>
    <property type="match status" value="1"/>
</dbReference>
<proteinExistence type="predicted"/>
<dbReference type="EMBL" id="JBEZFP010000031">
    <property type="protein sequence ID" value="MEU8134779.1"/>
    <property type="molecule type" value="Genomic_DNA"/>
</dbReference>
<dbReference type="RefSeq" id="WP_358353709.1">
    <property type="nucleotide sequence ID" value="NZ_JBEZFP010000031.1"/>
</dbReference>